<protein>
    <submittedName>
        <fullName evidence="3">Uncharacterized protein</fullName>
    </submittedName>
</protein>
<organism evidence="4">
    <name type="scientific">Aureococcus anophagefferens</name>
    <name type="common">Harmful bloom alga</name>
    <dbReference type="NCBI Taxonomy" id="44056"/>
    <lineage>
        <taxon>Eukaryota</taxon>
        <taxon>Sar</taxon>
        <taxon>Stramenopiles</taxon>
        <taxon>Ochrophyta</taxon>
        <taxon>Pelagophyceae</taxon>
        <taxon>Pelagomonadales</taxon>
        <taxon>Pelagomonadaceae</taxon>
        <taxon>Aureococcus</taxon>
    </lineage>
</organism>
<feature type="compositionally biased region" description="Gly residues" evidence="2">
    <location>
        <begin position="354"/>
        <end position="365"/>
    </location>
</feature>
<dbReference type="KEGG" id="aaf:AURANDRAFT_67448"/>
<keyword evidence="1" id="KW-0175">Coiled coil</keyword>
<keyword evidence="4" id="KW-1185">Reference proteome</keyword>
<feature type="region of interest" description="Disordered" evidence="2">
    <location>
        <begin position="1"/>
        <end position="23"/>
    </location>
</feature>
<dbReference type="Proteomes" id="UP000002729">
    <property type="component" value="Unassembled WGS sequence"/>
</dbReference>
<feature type="compositionally biased region" description="Low complexity" evidence="2">
    <location>
        <begin position="85"/>
        <end position="99"/>
    </location>
</feature>
<dbReference type="RefSeq" id="XP_009041137.1">
    <property type="nucleotide sequence ID" value="XM_009042889.1"/>
</dbReference>
<feature type="coiled-coil region" evidence="1">
    <location>
        <begin position="250"/>
        <end position="277"/>
    </location>
</feature>
<feature type="region of interest" description="Disordered" evidence="2">
    <location>
        <begin position="40"/>
        <end position="207"/>
    </location>
</feature>
<evidence type="ECO:0000256" key="1">
    <source>
        <dbReference type="SAM" id="Coils"/>
    </source>
</evidence>
<evidence type="ECO:0000313" key="4">
    <source>
        <dbReference type="Proteomes" id="UP000002729"/>
    </source>
</evidence>
<dbReference type="EMBL" id="GL833155">
    <property type="protein sequence ID" value="EGB04151.1"/>
    <property type="molecule type" value="Genomic_DNA"/>
</dbReference>
<name>F0YL66_AURAN</name>
<gene>
    <name evidence="3" type="ORF">AURANDRAFT_67448</name>
</gene>
<feature type="region of interest" description="Disordered" evidence="2">
    <location>
        <begin position="334"/>
        <end position="365"/>
    </location>
</feature>
<proteinExistence type="predicted"/>
<dbReference type="OrthoDB" id="10669255at2759"/>
<feature type="compositionally biased region" description="Basic and acidic residues" evidence="2">
    <location>
        <begin position="154"/>
        <end position="188"/>
    </location>
</feature>
<accession>F0YL66</accession>
<feature type="compositionally biased region" description="Low complexity" evidence="2">
    <location>
        <begin position="334"/>
        <end position="353"/>
    </location>
</feature>
<sequence length="365" mass="38201">MPAVVTLPRVGGSAPGARRGGAWHARDEIAQLRAVVARKIRGGPRRNIPQDFNVGDQRERPPAECRRCARLQSAPDRAEPTSEPARASSDGPGADAAAARRGRGASVPDPAGSAADRCRRRERAADDARGAADAARAAADERAAADAFRAKQCVGRERAAAADAAHARAEAREARARRAARDDDRRPETPGPAPPGGHRAAAADPEAERLRAQLFSLADQHLAELHAERAAGTTALNAPDAALPQMLAAQADLSRQLEGLRAKLAESRATYDAARARPPSTEAHHTLAATQEYIDTHRPAPLPYWKAYMSVDASLTEEEARQLAFDDVKHKRGAAAPVSAVAATTASAAAGPDGPDGGVGEAKEG</sequence>
<dbReference type="AlphaFoldDB" id="F0YL66"/>
<reference evidence="3 4" key="1">
    <citation type="journal article" date="2011" name="Proc. Natl. Acad. Sci. U.S.A.">
        <title>Niche of harmful alga Aureococcus anophagefferens revealed through ecogenomics.</title>
        <authorList>
            <person name="Gobler C.J."/>
            <person name="Berry D.L."/>
            <person name="Dyhrman S.T."/>
            <person name="Wilhelm S.W."/>
            <person name="Salamov A."/>
            <person name="Lobanov A.V."/>
            <person name="Zhang Y."/>
            <person name="Collier J.L."/>
            <person name="Wurch L.L."/>
            <person name="Kustka A.B."/>
            <person name="Dill B.D."/>
            <person name="Shah M."/>
            <person name="VerBerkmoes N.C."/>
            <person name="Kuo A."/>
            <person name="Terry A."/>
            <person name="Pangilinan J."/>
            <person name="Lindquist E.A."/>
            <person name="Lucas S."/>
            <person name="Paulsen I.T."/>
            <person name="Hattenrath-Lehmann T.K."/>
            <person name="Talmage S.C."/>
            <person name="Walker E.A."/>
            <person name="Koch F."/>
            <person name="Burson A.M."/>
            <person name="Marcoval M.A."/>
            <person name="Tang Y.Z."/>
            <person name="Lecleir G.R."/>
            <person name="Coyne K.J."/>
            <person name="Berg G.M."/>
            <person name="Bertrand E.M."/>
            <person name="Saito M.A."/>
            <person name="Gladyshev V.N."/>
            <person name="Grigoriev I.V."/>
        </authorList>
    </citation>
    <scope>NUCLEOTIDE SEQUENCE [LARGE SCALE GENOMIC DNA]</scope>
    <source>
        <strain evidence="4">CCMP 1984</strain>
    </source>
</reference>
<dbReference type="InParanoid" id="F0YL66"/>
<evidence type="ECO:0000256" key="2">
    <source>
        <dbReference type="SAM" id="MobiDB-lite"/>
    </source>
</evidence>
<evidence type="ECO:0000313" key="3">
    <source>
        <dbReference type="EMBL" id="EGB04151.1"/>
    </source>
</evidence>
<dbReference type="GeneID" id="20226235"/>
<feature type="compositionally biased region" description="Basic and acidic residues" evidence="2">
    <location>
        <begin position="56"/>
        <end position="67"/>
    </location>
</feature>
<feature type="compositionally biased region" description="Basic and acidic residues" evidence="2">
    <location>
        <begin position="116"/>
        <end position="130"/>
    </location>
</feature>
<feature type="compositionally biased region" description="Low complexity" evidence="2">
    <location>
        <begin position="9"/>
        <end position="22"/>
    </location>
</feature>